<dbReference type="AlphaFoldDB" id="A0A926EWJ0"/>
<dbReference type="InterPro" id="IPR011204">
    <property type="entry name" value="Virulence_RhuM-like"/>
</dbReference>
<dbReference type="Proteomes" id="UP000601171">
    <property type="component" value="Unassembled WGS sequence"/>
</dbReference>
<dbReference type="Pfam" id="PF13310">
    <property type="entry name" value="Virulence_RhuM"/>
    <property type="match status" value="1"/>
</dbReference>
<accession>A0A926EWJ0</accession>
<gene>
    <name evidence="1" type="ORF">H8707_05815</name>
</gene>
<proteinExistence type="predicted"/>
<evidence type="ECO:0000313" key="1">
    <source>
        <dbReference type="EMBL" id="MBC8587749.1"/>
    </source>
</evidence>
<protein>
    <submittedName>
        <fullName evidence="1">Virulence RhuM family protein</fullName>
    </submittedName>
</protein>
<dbReference type="PANTHER" id="PTHR35810:SF1">
    <property type="entry name" value="CYTOPLASMIC PROTEIN"/>
    <property type="match status" value="1"/>
</dbReference>
<dbReference type="EMBL" id="JACRTG010000016">
    <property type="protein sequence ID" value="MBC8587749.1"/>
    <property type="molecule type" value="Genomic_DNA"/>
</dbReference>
<dbReference type="PIRSF" id="PIRSF015268">
    <property type="entry name" value="Virulence_RhuM"/>
    <property type="match status" value="1"/>
</dbReference>
<name>A0A926EWJ0_9FIRM</name>
<organism evidence="1 2">
    <name type="scientific">Paratissierella segnis</name>
    <dbReference type="NCBI Taxonomy" id="2763679"/>
    <lineage>
        <taxon>Bacteria</taxon>
        <taxon>Bacillati</taxon>
        <taxon>Bacillota</taxon>
        <taxon>Tissierellia</taxon>
        <taxon>Tissierellales</taxon>
        <taxon>Tissierellaceae</taxon>
        <taxon>Paratissierella</taxon>
    </lineage>
</organism>
<evidence type="ECO:0000313" key="2">
    <source>
        <dbReference type="Proteomes" id="UP000601171"/>
    </source>
</evidence>
<comment type="caution">
    <text evidence="1">The sequence shown here is derived from an EMBL/GenBank/DDBJ whole genome shotgun (WGS) entry which is preliminary data.</text>
</comment>
<reference evidence="1" key="1">
    <citation type="submission" date="2020-08" db="EMBL/GenBank/DDBJ databases">
        <title>Genome public.</title>
        <authorList>
            <person name="Liu C."/>
            <person name="Sun Q."/>
        </authorList>
    </citation>
    <scope>NUCLEOTIDE SEQUENCE</scope>
    <source>
        <strain evidence="1">BX21</strain>
    </source>
</reference>
<keyword evidence="2" id="KW-1185">Reference proteome</keyword>
<dbReference type="PANTHER" id="PTHR35810">
    <property type="entry name" value="CYTOPLASMIC PROTEIN-RELATED"/>
    <property type="match status" value="1"/>
</dbReference>
<sequence>MDMNSEIIMYQTDDGLTKIETTFDGDTVWLSIDQMAELFQRDKSVIGKHIRNIFKEGELEKNSVWAKFAYTASDGKSYQVDFYNLDVIISVGYRVKSLRGTQFRIWASNVLKEYMKKGFAMNDELLKNNGGGIYFDELLERIRDIRSSEKVFWRKVLDIYATSVDYDPRTEVSTLFFKTVQNKMHWAAHWHTAAEKIYYSADADKPYMGMLSFKGEQPRQADSLVAKNYCTKEELDALNSIVSAYLEFAIMQARRRIPMYMSDWIETLDGFLKLSKHEILTHAGKISAKTAELKAKEEYKKYKELQLGDISMAEKDYIKALEDMEMKLLGEEEKNKYIL</sequence>